<keyword evidence="8 10" id="KW-0320">Glycogen biosynthesis</keyword>
<protein>
    <recommendedName>
        <fullName evidence="10">1,4-alpha-glucan branching enzyme GlgB</fullName>
        <ecNumber evidence="10">2.4.1.18</ecNumber>
    </recommendedName>
    <alternativeName>
        <fullName evidence="10">1,4-alpha-D-glucan:1,4-alpha-D-glucan 6-glucosyl-transferase</fullName>
    </alternativeName>
    <alternativeName>
        <fullName evidence="10">Alpha-(1-&gt;4)-glucan branching enzyme</fullName>
    </alternativeName>
    <alternativeName>
        <fullName evidence="10">Glycogen branching enzyme</fullName>
        <shortName evidence="10">BE</shortName>
    </alternativeName>
</protein>
<dbReference type="HAMAP" id="MF_00685">
    <property type="entry name" value="GlgB"/>
    <property type="match status" value="1"/>
</dbReference>
<evidence type="ECO:0000256" key="10">
    <source>
        <dbReference type="HAMAP-Rule" id="MF_00685"/>
    </source>
</evidence>
<evidence type="ECO:0000256" key="7">
    <source>
        <dbReference type="ARBA" id="ARBA00022679"/>
    </source>
</evidence>
<dbReference type="CDD" id="cd11322">
    <property type="entry name" value="AmyAc_Glg_BE"/>
    <property type="match status" value="1"/>
</dbReference>
<evidence type="ECO:0000256" key="8">
    <source>
        <dbReference type="ARBA" id="ARBA00023056"/>
    </source>
</evidence>
<dbReference type="Pfam" id="PF02922">
    <property type="entry name" value="CBM_48"/>
    <property type="match status" value="1"/>
</dbReference>
<keyword evidence="15" id="KW-1185">Reference proteome</keyword>
<accession>A0A318SIE5</accession>
<feature type="active site" description="Proton donor" evidence="10 11">
    <location>
        <position position="377"/>
    </location>
</feature>
<evidence type="ECO:0000256" key="2">
    <source>
        <dbReference type="ARBA" id="ARBA00002953"/>
    </source>
</evidence>
<comment type="subunit">
    <text evidence="10">Monomer.</text>
</comment>
<proteinExistence type="inferred from homology"/>
<dbReference type="InterPro" id="IPR006048">
    <property type="entry name" value="A-amylase/branching_C"/>
</dbReference>
<evidence type="ECO:0000313" key="15">
    <source>
        <dbReference type="Proteomes" id="UP000247540"/>
    </source>
</evidence>
<comment type="similarity">
    <text evidence="4 10">Belongs to the glycosyl hydrolase 13 family. GlgB subfamily.</text>
</comment>
<dbReference type="SUPFAM" id="SSF51011">
    <property type="entry name" value="Glycosyl hydrolase domain"/>
    <property type="match status" value="1"/>
</dbReference>
<dbReference type="FunFam" id="3.20.20.80:FF:000003">
    <property type="entry name" value="1,4-alpha-glucan branching enzyme GlgB"/>
    <property type="match status" value="1"/>
</dbReference>
<dbReference type="Pfam" id="PF02806">
    <property type="entry name" value="Alpha-amylase_C"/>
    <property type="match status" value="1"/>
</dbReference>
<dbReference type="GO" id="GO:0005829">
    <property type="term" value="C:cytosol"/>
    <property type="evidence" value="ECO:0007669"/>
    <property type="project" value="TreeGrafter"/>
</dbReference>
<dbReference type="EC" id="2.4.1.18" evidence="10"/>
<comment type="pathway">
    <text evidence="3 10">Glycan biosynthesis; glycogen biosynthesis.</text>
</comment>
<dbReference type="NCBIfam" id="NF003811">
    <property type="entry name" value="PRK05402.1"/>
    <property type="match status" value="1"/>
</dbReference>
<dbReference type="PANTHER" id="PTHR43651">
    <property type="entry name" value="1,4-ALPHA-GLUCAN-BRANCHING ENZYME"/>
    <property type="match status" value="1"/>
</dbReference>
<dbReference type="InterPro" id="IPR006047">
    <property type="entry name" value="GH13_cat_dom"/>
</dbReference>
<feature type="region of interest" description="Disordered" evidence="12">
    <location>
        <begin position="1"/>
        <end position="25"/>
    </location>
</feature>
<sequence length="663" mass="73638">MQLSDDALPVSTTPEDRGASVQAPGAASLPIQASSHYQAFTTLGAHPDTQHGQRGVRFGVWAPNARAVGVIGDFNGWEPQPLVRNADGSGRWHGFIPDVDIGQRYKFRIQPPEGDAFDKADPHAFQAECPPLTASRVATLDYVWGDADWMAGRAARQALDRPISVYEVHLGSWQRADDGAYLNYRDIAHRLAAHCTALGFTHVELMPVAEHPFYGSWGYQVTGYYAPSARYGTPQDLMALVDTLHQHGIGVLLDWVAAHFPSDAHSLGGFDGTHLYEHADPRLGFHPEWNSLIFNYGRYEVRDFLIGNALFWLHYYHFDGLRVDGVASMLYLDYSREEGQWLPNEHGGNENLTAVKFLQQLNTAVYAAFPDVHMIAEESSSWGGVSRPVDHGGLGFGMKWNMGWMNDTLRFIERPHFYREYHQDELRFSFWYAFDENFMLPLSHDEVVYGKGSLWERQPGDDWQRAAGLRLLYGFMWGHPGKKLLFMGGEFGQEAEWTHEGTLDWYLWGRPLHAGIGRWVADLNRVYRETPALHRRDLVAEGFSWAHAEHGLPTVMSFFRHAGDGQGDVLVLCNFTASPVQALRIGVPRGGHWTELLNSDASIYCGSGMGNLGGRDADPIACGGHGHSLLVTLPPLAVVMLSDGGATSSAPRLAGSANPSISN</sequence>
<dbReference type="Proteomes" id="UP000247540">
    <property type="component" value="Unassembled WGS sequence"/>
</dbReference>
<evidence type="ECO:0000256" key="4">
    <source>
        <dbReference type="ARBA" id="ARBA00009000"/>
    </source>
</evidence>
<dbReference type="UniPathway" id="UPA00164"/>
<evidence type="ECO:0000256" key="11">
    <source>
        <dbReference type="PIRSR" id="PIRSR000463-1"/>
    </source>
</evidence>
<dbReference type="SMART" id="SM00642">
    <property type="entry name" value="Aamy"/>
    <property type="match status" value="1"/>
</dbReference>
<dbReference type="Pfam" id="PF00128">
    <property type="entry name" value="Alpha-amylase"/>
    <property type="match status" value="1"/>
</dbReference>
<gene>
    <name evidence="10" type="primary">glgB</name>
    <name evidence="14" type="ORF">DFQ15_13112</name>
</gene>
<dbReference type="InterPro" id="IPR013783">
    <property type="entry name" value="Ig-like_fold"/>
</dbReference>
<evidence type="ECO:0000256" key="5">
    <source>
        <dbReference type="ARBA" id="ARBA00022600"/>
    </source>
</evidence>
<feature type="active site" description="Nucleophile" evidence="10 11">
    <location>
        <position position="324"/>
    </location>
</feature>
<evidence type="ECO:0000256" key="9">
    <source>
        <dbReference type="ARBA" id="ARBA00023277"/>
    </source>
</evidence>
<dbReference type="PANTHER" id="PTHR43651:SF3">
    <property type="entry name" value="1,4-ALPHA-GLUCAN-BRANCHING ENZYME"/>
    <property type="match status" value="1"/>
</dbReference>
<dbReference type="InterPro" id="IPR013780">
    <property type="entry name" value="Glyco_hydro_b"/>
</dbReference>
<dbReference type="GO" id="GO:0005978">
    <property type="term" value="P:glycogen biosynthetic process"/>
    <property type="evidence" value="ECO:0007669"/>
    <property type="project" value="UniProtKB-UniRule"/>
</dbReference>
<organism evidence="14 15">
    <name type="scientific">Xylophilus ampelinus</name>
    <dbReference type="NCBI Taxonomy" id="54067"/>
    <lineage>
        <taxon>Bacteria</taxon>
        <taxon>Pseudomonadati</taxon>
        <taxon>Pseudomonadota</taxon>
        <taxon>Betaproteobacteria</taxon>
        <taxon>Burkholderiales</taxon>
        <taxon>Xylophilus</taxon>
    </lineage>
</organism>
<dbReference type="GO" id="GO:0003844">
    <property type="term" value="F:1,4-alpha-glucan branching enzyme activity"/>
    <property type="evidence" value="ECO:0007669"/>
    <property type="project" value="UniProtKB-UniRule"/>
</dbReference>
<dbReference type="PIRSF" id="PIRSF000463">
    <property type="entry name" value="GlgB"/>
    <property type="match status" value="1"/>
</dbReference>
<dbReference type="InterPro" id="IPR017853">
    <property type="entry name" value="GH"/>
</dbReference>
<keyword evidence="9 10" id="KW-0119">Carbohydrate metabolism</keyword>
<feature type="domain" description="Glycosyl hydrolase family 13 catalytic" evidence="13">
    <location>
        <begin position="167"/>
        <end position="536"/>
    </location>
</feature>
<name>A0A318SIE5_9BURK</name>
<evidence type="ECO:0000256" key="6">
    <source>
        <dbReference type="ARBA" id="ARBA00022676"/>
    </source>
</evidence>
<dbReference type="InterPro" id="IPR044143">
    <property type="entry name" value="GlgB_N_E_set_prok"/>
</dbReference>
<comment type="caution">
    <text evidence="14">The sequence shown here is derived from an EMBL/GenBank/DDBJ whole genome shotgun (WGS) entry which is preliminary data.</text>
</comment>
<dbReference type="OrthoDB" id="9800174at2"/>
<evidence type="ECO:0000259" key="13">
    <source>
        <dbReference type="SMART" id="SM00642"/>
    </source>
</evidence>
<comment type="function">
    <text evidence="2 10">Catalyzes the formation of the alpha-1,6-glucosidic linkages in glycogen by scission of a 1,4-alpha-linked oligosaccharide from growing alpha-1,4-glucan chains and the subsequent attachment of the oligosaccharide to the alpha-1,6 position.</text>
</comment>
<dbReference type="GO" id="GO:0043169">
    <property type="term" value="F:cation binding"/>
    <property type="evidence" value="ECO:0007669"/>
    <property type="project" value="InterPro"/>
</dbReference>
<evidence type="ECO:0000256" key="3">
    <source>
        <dbReference type="ARBA" id="ARBA00004964"/>
    </source>
</evidence>
<evidence type="ECO:0000256" key="12">
    <source>
        <dbReference type="SAM" id="MobiDB-lite"/>
    </source>
</evidence>
<dbReference type="NCBIfam" id="NF008967">
    <property type="entry name" value="PRK12313.1"/>
    <property type="match status" value="1"/>
</dbReference>
<evidence type="ECO:0000313" key="14">
    <source>
        <dbReference type="EMBL" id="PYE73804.1"/>
    </source>
</evidence>
<keyword evidence="6 10" id="KW-0328">Glycosyltransferase</keyword>
<reference evidence="14 15" key="1">
    <citation type="submission" date="2018-06" db="EMBL/GenBank/DDBJ databases">
        <title>Genomic Encyclopedia of Type Strains, Phase III (KMG-III): the genomes of soil and plant-associated and newly described type strains.</title>
        <authorList>
            <person name="Whitman W."/>
        </authorList>
    </citation>
    <scope>NUCLEOTIDE SEQUENCE [LARGE SCALE GENOMIC DNA]</scope>
    <source>
        <strain evidence="14 15">CECT 7646</strain>
    </source>
</reference>
<dbReference type="Gene3D" id="2.60.40.10">
    <property type="entry name" value="Immunoglobulins"/>
    <property type="match status" value="1"/>
</dbReference>
<comment type="catalytic activity">
    <reaction evidence="1 10">
        <text>Transfers a segment of a (1-&gt;4)-alpha-D-glucan chain to a primary hydroxy group in a similar glucan chain.</text>
        <dbReference type="EC" id="2.4.1.18"/>
    </reaction>
</comment>
<dbReference type="SUPFAM" id="SSF51445">
    <property type="entry name" value="(Trans)glycosidases"/>
    <property type="match status" value="1"/>
</dbReference>
<dbReference type="GO" id="GO:0004553">
    <property type="term" value="F:hydrolase activity, hydrolyzing O-glycosyl compounds"/>
    <property type="evidence" value="ECO:0007669"/>
    <property type="project" value="InterPro"/>
</dbReference>
<keyword evidence="5 10" id="KW-0321">Glycogen metabolism</keyword>
<dbReference type="Gene3D" id="2.60.40.1180">
    <property type="entry name" value="Golgi alpha-mannosidase II"/>
    <property type="match status" value="1"/>
</dbReference>
<dbReference type="InterPro" id="IPR037439">
    <property type="entry name" value="Branching_enzy"/>
</dbReference>
<dbReference type="Gene3D" id="3.20.20.80">
    <property type="entry name" value="Glycosidases"/>
    <property type="match status" value="1"/>
</dbReference>
<dbReference type="CDD" id="cd02855">
    <property type="entry name" value="E_set_GBE_prok_N"/>
    <property type="match status" value="1"/>
</dbReference>
<dbReference type="FunFam" id="2.60.40.1180:FF:000002">
    <property type="entry name" value="1,4-alpha-glucan branching enzyme GlgB"/>
    <property type="match status" value="1"/>
</dbReference>
<dbReference type="EMBL" id="QJTC01000031">
    <property type="protein sequence ID" value="PYE73804.1"/>
    <property type="molecule type" value="Genomic_DNA"/>
</dbReference>
<keyword evidence="7 10" id="KW-0808">Transferase</keyword>
<dbReference type="AlphaFoldDB" id="A0A318SIE5"/>
<dbReference type="NCBIfam" id="TIGR01515">
    <property type="entry name" value="branching_enzym"/>
    <property type="match status" value="1"/>
</dbReference>
<evidence type="ECO:0000256" key="1">
    <source>
        <dbReference type="ARBA" id="ARBA00000826"/>
    </source>
</evidence>
<dbReference type="InterPro" id="IPR006407">
    <property type="entry name" value="GlgB"/>
</dbReference>
<dbReference type="InterPro" id="IPR004193">
    <property type="entry name" value="Glyco_hydro_13_N"/>
</dbReference>